<comment type="similarity">
    <text evidence="1 2">Belongs to the UPF0102 family.</text>
</comment>
<dbReference type="InterPro" id="IPR011856">
    <property type="entry name" value="tRNA_endonuc-like_dom_sf"/>
</dbReference>
<organism evidence="3 4">
    <name type="scientific">Candidatus Kaiserbacteria bacterium RIFCSPHIGHO2_01_FULL_46_22</name>
    <dbReference type="NCBI Taxonomy" id="1798475"/>
    <lineage>
        <taxon>Bacteria</taxon>
        <taxon>Candidatus Kaiseribacteriota</taxon>
    </lineage>
</organism>
<dbReference type="GO" id="GO:0003676">
    <property type="term" value="F:nucleic acid binding"/>
    <property type="evidence" value="ECO:0007669"/>
    <property type="project" value="InterPro"/>
</dbReference>
<dbReference type="Pfam" id="PF02021">
    <property type="entry name" value="UPF0102"/>
    <property type="match status" value="1"/>
</dbReference>
<evidence type="ECO:0000313" key="4">
    <source>
        <dbReference type="Proteomes" id="UP000176322"/>
    </source>
</evidence>
<dbReference type="PANTHER" id="PTHR34039:SF1">
    <property type="entry name" value="UPF0102 PROTEIN YRAN"/>
    <property type="match status" value="1"/>
</dbReference>
<protein>
    <recommendedName>
        <fullName evidence="2">UPF0102 protein A2837_02885</fullName>
    </recommendedName>
</protein>
<accession>A0A1F6BXD5</accession>
<dbReference type="SUPFAM" id="SSF52980">
    <property type="entry name" value="Restriction endonuclease-like"/>
    <property type="match status" value="1"/>
</dbReference>
<dbReference type="HAMAP" id="MF_00048">
    <property type="entry name" value="UPF0102"/>
    <property type="match status" value="1"/>
</dbReference>
<evidence type="ECO:0000313" key="3">
    <source>
        <dbReference type="EMBL" id="OGG41432.1"/>
    </source>
</evidence>
<dbReference type="PANTHER" id="PTHR34039">
    <property type="entry name" value="UPF0102 PROTEIN YRAN"/>
    <property type="match status" value="1"/>
</dbReference>
<sequence length="148" mass="17157">MPKKQGNKKTGDLGEEIAAKYLKNKGFSIIERNYRKKWGEIDIVARGTGNSEPNANVSYETLEIVHFVEIKSVSYETKQMLEWAVSHETYRPEELVHSFKLNQIRKTLETWAFEHNWDGGIQIDVIAVRMVPREKYATVKYIPNVIAE</sequence>
<dbReference type="InterPro" id="IPR011335">
    <property type="entry name" value="Restrct_endonuc-II-like"/>
</dbReference>
<name>A0A1F6BXD5_9BACT</name>
<dbReference type="EMBL" id="MFKO01000008">
    <property type="protein sequence ID" value="OGG41432.1"/>
    <property type="molecule type" value="Genomic_DNA"/>
</dbReference>
<dbReference type="Proteomes" id="UP000176322">
    <property type="component" value="Unassembled WGS sequence"/>
</dbReference>
<evidence type="ECO:0000256" key="1">
    <source>
        <dbReference type="ARBA" id="ARBA00006738"/>
    </source>
</evidence>
<dbReference type="Gene3D" id="3.40.1350.10">
    <property type="match status" value="1"/>
</dbReference>
<dbReference type="InterPro" id="IPR003509">
    <property type="entry name" value="UPF0102_YraN-like"/>
</dbReference>
<reference evidence="3 4" key="1">
    <citation type="journal article" date="2016" name="Nat. Commun.">
        <title>Thousands of microbial genomes shed light on interconnected biogeochemical processes in an aquifer system.</title>
        <authorList>
            <person name="Anantharaman K."/>
            <person name="Brown C.T."/>
            <person name="Hug L.A."/>
            <person name="Sharon I."/>
            <person name="Castelle C.J."/>
            <person name="Probst A.J."/>
            <person name="Thomas B.C."/>
            <person name="Singh A."/>
            <person name="Wilkins M.J."/>
            <person name="Karaoz U."/>
            <person name="Brodie E.L."/>
            <person name="Williams K.H."/>
            <person name="Hubbard S.S."/>
            <person name="Banfield J.F."/>
        </authorList>
    </citation>
    <scope>NUCLEOTIDE SEQUENCE [LARGE SCALE GENOMIC DNA]</scope>
</reference>
<dbReference type="AlphaFoldDB" id="A0A1F6BXD5"/>
<gene>
    <name evidence="3" type="ORF">A2837_02885</name>
</gene>
<proteinExistence type="inferred from homology"/>
<comment type="caution">
    <text evidence="3">The sequence shown here is derived from an EMBL/GenBank/DDBJ whole genome shotgun (WGS) entry which is preliminary data.</text>
</comment>
<evidence type="ECO:0000256" key="2">
    <source>
        <dbReference type="HAMAP-Rule" id="MF_00048"/>
    </source>
</evidence>